<dbReference type="Proteomes" id="UP001243375">
    <property type="component" value="Unassembled WGS sequence"/>
</dbReference>
<organism evidence="1 2">
    <name type="scientific">Naganishia vaughanmartiniae</name>
    <dbReference type="NCBI Taxonomy" id="1424756"/>
    <lineage>
        <taxon>Eukaryota</taxon>
        <taxon>Fungi</taxon>
        <taxon>Dikarya</taxon>
        <taxon>Basidiomycota</taxon>
        <taxon>Agaricomycotina</taxon>
        <taxon>Tremellomycetes</taxon>
        <taxon>Filobasidiales</taxon>
        <taxon>Filobasidiaceae</taxon>
        <taxon>Naganishia</taxon>
    </lineage>
</organism>
<accession>A0ACC2XNI1</accession>
<name>A0ACC2XNI1_9TREE</name>
<protein>
    <submittedName>
        <fullName evidence="1">Uncharacterized protein</fullName>
    </submittedName>
</protein>
<gene>
    <name evidence="1" type="ORF">QFC22_000596</name>
</gene>
<reference evidence="1" key="1">
    <citation type="submission" date="2023-04" db="EMBL/GenBank/DDBJ databases">
        <title>Draft Genome sequencing of Naganishia species isolated from polar environments using Oxford Nanopore Technology.</title>
        <authorList>
            <person name="Leo P."/>
            <person name="Venkateswaran K."/>
        </authorList>
    </citation>
    <scope>NUCLEOTIDE SEQUENCE</scope>
    <source>
        <strain evidence="1">MNA-CCFEE 5425</strain>
    </source>
</reference>
<comment type="caution">
    <text evidence="1">The sequence shown here is derived from an EMBL/GenBank/DDBJ whole genome shotgun (WGS) entry which is preliminary data.</text>
</comment>
<evidence type="ECO:0000313" key="1">
    <source>
        <dbReference type="EMBL" id="KAJ9125634.1"/>
    </source>
</evidence>
<evidence type="ECO:0000313" key="2">
    <source>
        <dbReference type="Proteomes" id="UP001243375"/>
    </source>
</evidence>
<dbReference type="EMBL" id="JASBWU010000001">
    <property type="protein sequence ID" value="KAJ9125634.1"/>
    <property type="molecule type" value="Genomic_DNA"/>
</dbReference>
<keyword evidence="2" id="KW-1185">Reference proteome</keyword>
<sequence>MSLPPIKLSAPLKNLLSSSTAPAPSPSREQLEILFDAIRLQAEERHAHSSNDKSERDGETVTREKGGDGIWLIVLTGALFALNALEAIPHLYAYAVRRYASAQKRHTFKDAEGNADGLEKDQEMAVWVAGRMREVGLKSASFMGVPRAINCLAALHEAVKTRTPGVIDKLPNRTRRCASPSAFKHSRRVKSMVLCPSSPPAPVSSAQLREITPTNLKDFQDRGKALWDDIYAPHNEKLLLKLGEYHPDLAIHILTNHYSSLLAPVAQEDLLPTDLDRVEMSVLAVACLRALGWVGKQVESHVFGLRKAHARTGDEEEGWVTSDAGCLWLLGTVDAVVELFRASATQR</sequence>
<proteinExistence type="predicted"/>